<feature type="transmembrane region" description="Helical" evidence="1">
    <location>
        <begin position="38"/>
        <end position="59"/>
    </location>
</feature>
<evidence type="ECO:0000256" key="1">
    <source>
        <dbReference type="SAM" id="Phobius"/>
    </source>
</evidence>
<proteinExistence type="predicted"/>
<evidence type="ECO:0000313" key="2">
    <source>
        <dbReference type="EMBL" id="EKC58568.1"/>
    </source>
</evidence>
<name>K1SM36_9ZZZZ</name>
<reference evidence="2" key="1">
    <citation type="journal article" date="2013" name="Environ. Microbiol.">
        <title>Microbiota from the distal guts of lean and obese adolescents exhibit partial functional redundancy besides clear differences in community structure.</title>
        <authorList>
            <person name="Ferrer M."/>
            <person name="Ruiz A."/>
            <person name="Lanza F."/>
            <person name="Haange S.B."/>
            <person name="Oberbach A."/>
            <person name="Till H."/>
            <person name="Bargiela R."/>
            <person name="Campoy C."/>
            <person name="Segura M.T."/>
            <person name="Richter M."/>
            <person name="von Bergen M."/>
            <person name="Seifert J."/>
            <person name="Suarez A."/>
        </authorList>
    </citation>
    <scope>NUCLEOTIDE SEQUENCE</scope>
</reference>
<keyword evidence="1" id="KW-1133">Transmembrane helix</keyword>
<dbReference type="EMBL" id="AJWZ01006860">
    <property type="protein sequence ID" value="EKC58568.1"/>
    <property type="molecule type" value="Genomic_DNA"/>
</dbReference>
<feature type="non-terminal residue" evidence="2">
    <location>
        <position position="200"/>
    </location>
</feature>
<comment type="caution">
    <text evidence="2">The sequence shown here is derived from an EMBL/GenBank/DDBJ whole genome shotgun (WGS) entry which is preliminary data.</text>
</comment>
<dbReference type="AlphaFoldDB" id="K1SM36"/>
<organism evidence="2">
    <name type="scientific">human gut metagenome</name>
    <dbReference type="NCBI Taxonomy" id="408170"/>
    <lineage>
        <taxon>unclassified sequences</taxon>
        <taxon>metagenomes</taxon>
        <taxon>organismal metagenomes</taxon>
    </lineage>
</organism>
<sequence length="200" mass="22344">MATSLKLPLSTTYVCFMVAMGSSLADKAWGRESAVYRISGVMTVVAGWFITAVGGFLIALAMGLILIYGGIAAFVVTTLLCGYMLVKSNFFKKNKAAETAAVKAAETGSDIIYNITQEVCATMERTTRIYDRTLIAVFKENRKVLREMVRESNELFYQSRERKYSLLPTLRKLQKGDIDTAHYYVQVVDYLNEMTKALAH</sequence>
<accession>K1SM36</accession>
<keyword evidence="1" id="KW-0812">Transmembrane</keyword>
<feature type="transmembrane region" description="Helical" evidence="1">
    <location>
        <begin position="65"/>
        <end position="86"/>
    </location>
</feature>
<protein>
    <submittedName>
        <fullName evidence="2">Phosphate/sulfate</fullName>
    </submittedName>
</protein>
<keyword evidence="1" id="KW-0472">Membrane</keyword>
<gene>
    <name evidence="2" type="ORF">OBE_09942</name>
</gene>